<comment type="caution">
    <text evidence="2">The sequence shown here is derived from an EMBL/GenBank/DDBJ whole genome shotgun (WGS) entry which is preliminary data.</text>
</comment>
<dbReference type="AlphaFoldDB" id="A0A175WHN0"/>
<evidence type="ECO:0000313" key="3">
    <source>
        <dbReference type="Proteomes" id="UP000078237"/>
    </source>
</evidence>
<feature type="region of interest" description="Disordered" evidence="1">
    <location>
        <begin position="272"/>
        <end position="300"/>
    </location>
</feature>
<dbReference type="Proteomes" id="UP000078237">
    <property type="component" value="Unassembled WGS sequence"/>
</dbReference>
<dbReference type="VEuPathDB" id="FungiDB:MMYC01_200384"/>
<dbReference type="EMBL" id="LCTW02000005">
    <property type="protein sequence ID" value="KXX83009.1"/>
    <property type="molecule type" value="Genomic_DNA"/>
</dbReference>
<evidence type="ECO:0000256" key="1">
    <source>
        <dbReference type="SAM" id="MobiDB-lite"/>
    </source>
</evidence>
<organism evidence="2 3">
    <name type="scientific">Madurella mycetomatis</name>
    <dbReference type="NCBI Taxonomy" id="100816"/>
    <lineage>
        <taxon>Eukaryota</taxon>
        <taxon>Fungi</taxon>
        <taxon>Dikarya</taxon>
        <taxon>Ascomycota</taxon>
        <taxon>Pezizomycotina</taxon>
        <taxon>Sordariomycetes</taxon>
        <taxon>Sordariomycetidae</taxon>
        <taxon>Sordariales</taxon>
        <taxon>Sordariales incertae sedis</taxon>
        <taxon>Madurella</taxon>
    </lineage>
</organism>
<sequence>MCEHIRLALERRLSREPGLVVPSPSQIRQISRNAAGSLQFSSTLAARPVTFVSWGLVKWFLRPEWDGDMVNDAWNLVQCKLWHALRGQYNLLDAVQGRSLANFMRAHMTLLNALLRERERPKRERHTCERRDRAGGSACFPDVLRAHPYGRDVAEQTRHAVASALDCLDRSVAEIIWQALVEDRARRKRGLGPQPCQEGEEISVVASGADACLQGAPVGARARRAVQRCWRRCARARSRTGAALPRGTPSTPTTPPVAMGVHLTCEGLPPLRLMASGGQLDPESAEPHGKPAHGDLTSRT</sequence>
<evidence type="ECO:0000313" key="2">
    <source>
        <dbReference type="EMBL" id="KXX83009.1"/>
    </source>
</evidence>
<protein>
    <submittedName>
        <fullName evidence="2">Uncharacterized protein</fullName>
    </submittedName>
</protein>
<accession>A0A175WHN0</accession>
<keyword evidence="3" id="KW-1185">Reference proteome</keyword>
<gene>
    <name evidence="2" type="ORF">MMYC01_200384</name>
</gene>
<dbReference type="OrthoDB" id="10373475at2759"/>
<feature type="compositionally biased region" description="Basic and acidic residues" evidence="1">
    <location>
        <begin position="285"/>
        <end position="300"/>
    </location>
</feature>
<proteinExistence type="predicted"/>
<reference evidence="2 3" key="1">
    <citation type="journal article" date="2016" name="Genome Announc.">
        <title>Genome Sequence of Madurella mycetomatis mm55, Isolated from a Human Mycetoma Case in Sudan.</title>
        <authorList>
            <person name="Smit S."/>
            <person name="Derks M.F."/>
            <person name="Bervoets S."/>
            <person name="Fahal A."/>
            <person name="van Leeuwen W."/>
            <person name="van Belkum A."/>
            <person name="van de Sande W.W."/>
        </authorList>
    </citation>
    <scope>NUCLEOTIDE SEQUENCE [LARGE SCALE GENOMIC DNA]</scope>
    <source>
        <strain evidence="3">mm55</strain>
    </source>
</reference>
<name>A0A175WHN0_9PEZI</name>